<keyword evidence="4" id="KW-1185">Reference proteome</keyword>
<protein>
    <recommendedName>
        <fullName evidence="2">Myb/SANT-like domain-containing protein</fullName>
    </recommendedName>
</protein>
<gene>
    <name evidence="3" type="ORF">PCANC_13128</name>
</gene>
<dbReference type="Proteomes" id="UP000235388">
    <property type="component" value="Unassembled WGS sequence"/>
</dbReference>
<sequence>MDNSDSEGAAIVKEIWAHAAERKALEKRRLAQYSRVPPPSTPAQSNTRPRDNKRKLSTDGVRGISTRTDSARPPSGAQASLIRTGPTPQVFSTGPTPQVLLIRPTPQVSSTRTNLTSLPSGRQTLIWTAPMVHSMLSFYITEVALGKKTESGFPDSSHQELAEQFRKEFPKVRDVHDFNVIKSELTQSFKRDYEAFVACKEAPGFVWDQSKDTVSASDEDWAKILEHQTSRGSAKALYM</sequence>
<feature type="compositionally biased region" description="Polar residues" evidence="1">
    <location>
        <begin position="86"/>
        <end position="96"/>
    </location>
</feature>
<feature type="compositionally biased region" description="Basic and acidic residues" evidence="1">
    <location>
        <begin position="48"/>
        <end position="57"/>
    </location>
</feature>
<accession>A0A2N5UWA8</accession>
<dbReference type="EMBL" id="PGCJ01000162">
    <property type="protein sequence ID" value="PLW42050.1"/>
    <property type="molecule type" value="Genomic_DNA"/>
</dbReference>
<dbReference type="OrthoDB" id="76215at2759"/>
<dbReference type="AlphaFoldDB" id="A0A2N5UWA8"/>
<proteinExistence type="predicted"/>
<evidence type="ECO:0000313" key="4">
    <source>
        <dbReference type="Proteomes" id="UP000235388"/>
    </source>
</evidence>
<reference evidence="3 4" key="1">
    <citation type="submission" date="2017-11" db="EMBL/GenBank/DDBJ databases">
        <title>De novo assembly and phasing of dikaryotic genomes from two isolates of Puccinia coronata f. sp. avenae, the causal agent of oat crown rust.</title>
        <authorList>
            <person name="Miller M.E."/>
            <person name="Zhang Y."/>
            <person name="Omidvar V."/>
            <person name="Sperschneider J."/>
            <person name="Schwessinger B."/>
            <person name="Raley C."/>
            <person name="Palmer J.M."/>
            <person name="Garnica D."/>
            <person name="Upadhyaya N."/>
            <person name="Rathjen J."/>
            <person name="Taylor J.M."/>
            <person name="Park R.F."/>
            <person name="Dodds P.N."/>
            <person name="Hirsch C.D."/>
            <person name="Kianian S.F."/>
            <person name="Figueroa M."/>
        </authorList>
    </citation>
    <scope>NUCLEOTIDE SEQUENCE [LARGE SCALE GENOMIC DNA]</scope>
    <source>
        <strain evidence="3">12NC29</strain>
    </source>
</reference>
<dbReference type="PANTHER" id="PTHR46929:SF3">
    <property type="entry name" value="MYB_SANT-LIKE DOMAIN-CONTAINING PROTEIN"/>
    <property type="match status" value="1"/>
</dbReference>
<dbReference type="InterPro" id="IPR024752">
    <property type="entry name" value="Myb/SANT-like_dom"/>
</dbReference>
<evidence type="ECO:0000313" key="3">
    <source>
        <dbReference type="EMBL" id="PLW42050.1"/>
    </source>
</evidence>
<organism evidence="3 4">
    <name type="scientific">Puccinia coronata f. sp. avenae</name>
    <dbReference type="NCBI Taxonomy" id="200324"/>
    <lineage>
        <taxon>Eukaryota</taxon>
        <taxon>Fungi</taxon>
        <taxon>Dikarya</taxon>
        <taxon>Basidiomycota</taxon>
        <taxon>Pucciniomycotina</taxon>
        <taxon>Pucciniomycetes</taxon>
        <taxon>Pucciniales</taxon>
        <taxon>Pucciniaceae</taxon>
        <taxon>Puccinia</taxon>
    </lineage>
</organism>
<dbReference type="Pfam" id="PF12776">
    <property type="entry name" value="Myb_DNA-bind_3"/>
    <property type="match status" value="1"/>
</dbReference>
<name>A0A2N5UWA8_9BASI</name>
<feature type="domain" description="Myb/SANT-like" evidence="2">
    <location>
        <begin position="127"/>
        <end position="223"/>
    </location>
</feature>
<dbReference type="PANTHER" id="PTHR46929">
    <property type="entry name" value="EXPRESSED PROTEIN"/>
    <property type="match status" value="1"/>
</dbReference>
<comment type="caution">
    <text evidence="3">The sequence shown here is derived from an EMBL/GenBank/DDBJ whole genome shotgun (WGS) entry which is preliminary data.</text>
</comment>
<evidence type="ECO:0000259" key="2">
    <source>
        <dbReference type="Pfam" id="PF12776"/>
    </source>
</evidence>
<feature type="region of interest" description="Disordered" evidence="1">
    <location>
        <begin position="28"/>
        <end position="100"/>
    </location>
</feature>
<evidence type="ECO:0000256" key="1">
    <source>
        <dbReference type="SAM" id="MobiDB-lite"/>
    </source>
</evidence>